<evidence type="ECO:0000313" key="1">
    <source>
        <dbReference type="EMBL" id="KCZ92158.1"/>
    </source>
</evidence>
<keyword evidence="2" id="KW-1185">Reference proteome</keyword>
<organism evidence="1 2">
    <name type="scientific">Hyphomonas johnsonii MHS-2</name>
    <dbReference type="NCBI Taxonomy" id="1280950"/>
    <lineage>
        <taxon>Bacteria</taxon>
        <taxon>Pseudomonadati</taxon>
        <taxon>Pseudomonadota</taxon>
        <taxon>Alphaproteobacteria</taxon>
        <taxon>Hyphomonadales</taxon>
        <taxon>Hyphomonadaceae</taxon>
        <taxon>Hyphomonas</taxon>
    </lineage>
</organism>
<dbReference type="Pfam" id="PF13714">
    <property type="entry name" value="PEP_mutase"/>
    <property type="match status" value="1"/>
</dbReference>
<dbReference type="PANTHER" id="PTHR42905:SF16">
    <property type="entry name" value="CARBOXYPHOSPHONOENOLPYRUVATE PHOSPHONOMUTASE-LIKE PROTEIN (AFU_ORTHOLOGUE AFUA_5G07230)"/>
    <property type="match status" value="1"/>
</dbReference>
<dbReference type="Proteomes" id="UP000025171">
    <property type="component" value="Unassembled WGS sequence"/>
</dbReference>
<dbReference type="Gene3D" id="6.10.250.2750">
    <property type="match status" value="1"/>
</dbReference>
<dbReference type="InterPro" id="IPR039556">
    <property type="entry name" value="ICL/PEPM"/>
</dbReference>
<protein>
    <recommendedName>
        <fullName evidence="3">Carboxyvinyl-carboxyphosphonate phosphorylmutase</fullName>
    </recommendedName>
</protein>
<dbReference type="SUPFAM" id="SSF51621">
    <property type="entry name" value="Phosphoenolpyruvate/pyruvate domain"/>
    <property type="match status" value="1"/>
</dbReference>
<evidence type="ECO:0008006" key="3">
    <source>
        <dbReference type="Google" id="ProtNLM"/>
    </source>
</evidence>
<gene>
    <name evidence="1" type="ORF">HJO_08989</name>
</gene>
<dbReference type="eggNOG" id="COG2513">
    <property type="taxonomic scope" value="Bacteria"/>
</dbReference>
<dbReference type="OrthoDB" id="9785398at2"/>
<dbReference type="Gene3D" id="3.20.20.60">
    <property type="entry name" value="Phosphoenolpyruvate-binding domains"/>
    <property type="match status" value="1"/>
</dbReference>
<dbReference type="PANTHER" id="PTHR42905">
    <property type="entry name" value="PHOSPHOENOLPYRUVATE CARBOXYLASE"/>
    <property type="match status" value="1"/>
</dbReference>
<accession>A0A059FNX4</accession>
<dbReference type="GO" id="GO:0003824">
    <property type="term" value="F:catalytic activity"/>
    <property type="evidence" value="ECO:0007669"/>
    <property type="project" value="InterPro"/>
</dbReference>
<dbReference type="InterPro" id="IPR040442">
    <property type="entry name" value="Pyrv_kinase-like_dom_sf"/>
</dbReference>
<dbReference type="EMBL" id="ARYK01000004">
    <property type="protein sequence ID" value="KCZ92158.1"/>
    <property type="molecule type" value="Genomic_DNA"/>
</dbReference>
<dbReference type="CDD" id="cd00377">
    <property type="entry name" value="ICL_PEPM"/>
    <property type="match status" value="1"/>
</dbReference>
<evidence type="ECO:0000313" key="2">
    <source>
        <dbReference type="Proteomes" id="UP000025171"/>
    </source>
</evidence>
<dbReference type="STRING" id="1280950.HJO_08989"/>
<sequence>MTTQKDKAFAFKALHDGPDMFVIPNPWDVGSARILSGLGFKALASTSAGFAASTGVADYHITRDLKLAHVRALAAATPLPLSADLENGFGHSPATCAETIRLGAEAGLVGGSIEDFTGDAAKPQYDIAAAADRVRAAVEAANALDFPFLVTARAENFFTGVPDLADTIARLQAYQEAGAHVLYAPGLRSMDDIRTVVTAVDRPVNVLMGPRAGGFVPMADLAAAGVKRVSMGFVLASAAYGALIRAGEELMATGTLGFLKGAVPGKTLADLMTKGADS</sequence>
<proteinExistence type="predicted"/>
<comment type="caution">
    <text evidence="1">The sequence shown here is derived from an EMBL/GenBank/DDBJ whole genome shotgun (WGS) entry which is preliminary data.</text>
</comment>
<dbReference type="RefSeq" id="WP_035616336.1">
    <property type="nucleotide sequence ID" value="NZ_ARYK01000004.1"/>
</dbReference>
<dbReference type="PATRIC" id="fig|1280950.3.peg.1800"/>
<dbReference type="InterPro" id="IPR015813">
    <property type="entry name" value="Pyrv/PenolPyrv_kinase-like_dom"/>
</dbReference>
<name>A0A059FNX4_9PROT</name>
<reference evidence="1 2" key="1">
    <citation type="journal article" date="2014" name="Antonie Van Leeuwenhoek">
        <title>Hyphomonas beringensis sp. nov. and Hyphomonas chukchiensis sp. nov., isolated from surface seawater of the Bering Sea and Chukchi Sea.</title>
        <authorList>
            <person name="Li C."/>
            <person name="Lai Q."/>
            <person name="Li G."/>
            <person name="Dong C."/>
            <person name="Wang J."/>
            <person name="Liao Y."/>
            <person name="Shao Z."/>
        </authorList>
    </citation>
    <scope>NUCLEOTIDE SEQUENCE [LARGE SCALE GENOMIC DNA]</scope>
    <source>
        <strain evidence="1 2">MHS-2</strain>
    </source>
</reference>
<dbReference type="AlphaFoldDB" id="A0A059FNX4"/>